<evidence type="ECO:0000256" key="1">
    <source>
        <dbReference type="ARBA" id="ARBA00004150"/>
    </source>
</evidence>
<dbReference type="Gene3D" id="1.20.5.170">
    <property type="match status" value="1"/>
</dbReference>
<dbReference type="SUPFAM" id="SSF89009">
    <property type="entry name" value="GAT-like domain"/>
    <property type="match status" value="1"/>
</dbReference>
<accession>A0A7M7M330</accession>
<dbReference type="SUPFAM" id="SSF49348">
    <property type="entry name" value="Clathrin adaptor appendage domain"/>
    <property type="match status" value="1"/>
</dbReference>
<dbReference type="FunCoup" id="A0A7M7M330">
    <property type="interactions" value="1390"/>
</dbReference>
<dbReference type="PANTHER" id="PTHR45905">
    <property type="entry name" value="GOLGI-LOCALIZED, GAMMA-ADAPTIN EAR CONTAINING, ARF BINDING PROTEIN"/>
    <property type="match status" value="1"/>
</dbReference>
<dbReference type="InterPro" id="IPR008942">
    <property type="entry name" value="ENTH_VHS"/>
</dbReference>
<evidence type="ECO:0008006" key="12">
    <source>
        <dbReference type="Google" id="ProtNLM"/>
    </source>
</evidence>
<comment type="subcellular location">
    <subcellularLocation>
        <location evidence="2">Early endosome</location>
    </subcellularLocation>
    <subcellularLocation>
        <location evidence="1">Golgi apparatus</location>
        <location evidence="1">trans-Golgi network membrane</location>
        <topology evidence="1">Peripheral membrane protein</topology>
    </subcellularLocation>
</comment>
<dbReference type="GO" id="GO:0005802">
    <property type="term" value="C:trans-Golgi network"/>
    <property type="evidence" value="ECO:0007669"/>
    <property type="project" value="InterPro"/>
</dbReference>
<dbReference type="InterPro" id="IPR027422">
    <property type="entry name" value="GGA1-3"/>
</dbReference>
<dbReference type="InterPro" id="IPR004152">
    <property type="entry name" value="GAT_dom"/>
</dbReference>
<dbReference type="RefSeq" id="XP_022643977.1">
    <property type="nucleotide sequence ID" value="XM_022788242.1"/>
</dbReference>
<dbReference type="InterPro" id="IPR041198">
    <property type="entry name" value="GGA_N-GAT"/>
</dbReference>
<dbReference type="GO" id="GO:0006886">
    <property type="term" value="P:intracellular protein transport"/>
    <property type="evidence" value="ECO:0007669"/>
    <property type="project" value="InterPro"/>
</dbReference>
<feature type="domain" description="VHS" evidence="8">
    <location>
        <begin position="16"/>
        <end position="146"/>
    </location>
</feature>
<dbReference type="GO" id="GO:0035091">
    <property type="term" value="F:phosphatidylinositol binding"/>
    <property type="evidence" value="ECO:0007669"/>
    <property type="project" value="InterPro"/>
</dbReference>
<proteinExistence type="inferred from homology"/>
<reference evidence="10" key="1">
    <citation type="submission" date="2021-01" db="UniProtKB">
        <authorList>
            <consortium name="EnsemblMetazoa"/>
        </authorList>
    </citation>
    <scope>IDENTIFICATION</scope>
</reference>
<dbReference type="InterPro" id="IPR002014">
    <property type="entry name" value="VHS_dom"/>
</dbReference>
<dbReference type="EnsemblMetazoa" id="XM_022788242">
    <property type="protein sequence ID" value="XP_022643977"/>
    <property type="gene ID" value="LOC111243132"/>
</dbReference>
<keyword evidence="11" id="KW-1185">Reference proteome</keyword>
<dbReference type="OrthoDB" id="447025at2759"/>
<dbReference type="PROSITE" id="PS50179">
    <property type="entry name" value="VHS"/>
    <property type="match status" value="1"/>
</dbReference>
<dbReference type="Pfam" id="PF18308">
    <property type="entry name" value="GGA_N-GAT"/>
    <property type="match status" value="1"/>
</dbReference>
<dbReference type="CTD" id="31902"/>
<evidence type="ECO:0000313" key="11">
    <source>
        <dbReference type="Proteomes" id="UP000594260"/>
    </source>
</evidence>
<dbReference type="Proteomes" id="UP000594260">
    <property type="component" value="Unplaced"/>
</dbReference>
<keyword evidence="6" id="KW-0653">Protein transport</keyword>
<dbReference type="GO" id="GO:0005769">
    <property type="term" value="C:early endosome"/>
    <property type="evidence" value="ECO:0007669"/>
    <property type="project" value="UniProtKB-SubCell"/>
</dbReference>
<dbReference type="GeneID" id="111243132"/>
<dbReference type="GO" id="GO:0006893">
    <property type="term" value="P:Golgi to plasma membrane transport"/>
    <property type="evidence" value="ECO:0007669"/>
    <property type="project" value="TreeGrafter"/>
</dbReference>
<dbReference type="KEGG" id="vde:111243132"/>
<dbReference type="Pfam" id="PF00790">
    <property type="entry name" value="VHS"/>
    <property type="match status" value="1"/>
</dbReference>
<dbReference type="GO" id="GO:0043130">
    <property type="term" value="F:ubiquitin binding"/>
    <property type="evidence" value="ECO:0007669"/>
    <property type="project" value="InterPro"/>
</dbReference>
<feature type="domain" description="GAT" evidence="9">
    <location>
        <begin position="174"/>
        <end position="302"/>
    </location>
</feature>
<dbReference type="AlphaFoldDB" id="A0A7M7M330"/>
<dbReference type="OMA" id="SAPSQEM"/>
<dbReference type="SMART" id="SM00288">
    <property type="entry name" value="VHS"/>
    <property type="match status" value="1"/>
</dbReference>
<comment type="similarity">
    <text evidence="3">Belongs to the GGA protein family.</text>
</comment>
<dbReference type="Pfam" id="PF03127">
    <property type="entry name" value="GAT"/>
    <property type="match status" value="1"/>
</dbReference>
<dbReference type="PANTHER" id="PTHR45905:SF1">
    <property type="entry name" value="GOLGI-LOCALIZED, GAMMA-ADAPTIN EAR CONTAINING, ARF BINDING PROTEIN"/>
    <property type="match status" value="1"/>
</dbReference>
<dbReference type="Gene3D" id="2.60.40.1230">
    <property type="match status" value="1"/>
</dbReference>
<dbReference type="GO" id="GO:0031267">
    <property type="term" value="F:small GTPase binding"/>
    <property type="evidence" value="ECO:0007669"/>
    <property type="project" value="InterPro"/>
</dbReference>
<dbReference type="InterPro" id="IPR013041">
    <property type="entry name" value="Clathrin_app_Ig-like_sf"/>
</dbReference>
<evidence type="ECO:0000256" key="6">
    <source>
        <dbReference type="ARBA" id="ARBA00022927"/>
    </source>
</evidence>
<keyword evidence="4" id="KW-0813">Transport</keyword>
<dbReference type="InParanoid" id="A0A7M7M330"/>
<keyword evidence="5" id="KW-0832">Ubl conjugation</keyword>
<dbReference type="SUPFAM" id="SSF48464">
    <property type="entry name" value="ENTH/VHS domain"/>
    <property type="match status" value="1"/>
</dbReference>
<evidence type="ECO:0000259" key="8">
    <source>
        <dbReference type="PROSITE" id="PS50179"/>
    </source>
</evidence>
<dbReference type="CDD" id="cd03567">
    <property type="entry name" value="VHS_GGA_metazoan"/>
    <property type="match status" value="1"/>
</dbReference>
<evidence type="ECO:0000256" key="4">
    <source>
        <dbReference type="ARBA" id="ARBA00022448"/>
    </source>
</evidence>
<protein>
    <recommendedName>
        <fullName evidence="12">ADP-ribosylation factor-binding protein GGA1</fullName>
    </recommendedName>
</protein>
<evidence type="ECO:0000256" key="3">
    <source>
        <dbReference type="ARBA" id="ARBA00008099"/>
    </source>
</evidence>
<sequence>MANGNAEGLDLALTQATNPLDREMNLEAVQKLCQLILLSRDAPQEVLRIIAHKVQSPQEREALRALEVLEECVSRCGGKLNNEVGKFRFLNELIRVISPKYLGQRAPESVKRRVVEILYKWSILLAHETKIVDAYAMLKRQGVVEEDPVHVLPREDEAEQIEALPPREDEIFTDKQKELELKRLLGSKNPEDLQAANRLIKTMVKEADRKMDLKGRKLLDLEEATSNCAVFSSLLKNFHVNMEADELELLQQIFEHCDKLRPKLFTLASEFSLIEDFSSVQEVLQQNDELTAIINDYKERVAPIVKKLPRVPVIVRLAAASNTAVGAISNEVATDLVKQTTAPRVTSALAISPPAALSLAASKEEASSSTSNGNEHLNFDPLSSKSHHSNYADDVSLLDSQISPLTVSPRTDALIAVDGCSVKDNDLLNLMDLNLTIKPSSTASSAVTAPVAGAAVEIKTMASTTTTPKSIFPAQFVNSSPLHPVQLTNKVSLPSPPAVATGKSSSQPKTYTPFEGFDTLMSEGILATKAQSIHPTSLASLKEISLADIIPSTQPPVVLSCQDDVTTILHITENRPADDVLVVLISTTNRNAKAAVKKFRCTVSSQDGQIQSLTPSGDQLPVFNVFVPSTAITQIILLEKLPTGIRISFTLSYMLVLAGGVGSTMVSLSGEKQL</sequence>
<evidence type="ECO:0000256" key="5">
    <source>
        <dbReference type="ARBA" id="ARBA00022843"/>
    </source>
</evidence>
<evidence type="ECO:0000259" key="9">
    <source>
        <dbReference type="PROSITE" id="PS50909"/>
    </source>
</evidence>
<dbReference type="GO" id="GO:0034394">
    <property type="term" value="P:protein localization to cell surface"/>
    <property type="evidence" value="ECO:0007669"/>
    <property type="project" value="TreeGrafter"/>
</dbReference>
<organism evidence="10 11">
    <name type="scientific">Varroa destructor</name>
    <name type="common">Honeybee mite</name>
    <dbReference type="NCBI Taxonomy" id="109461"/>
    <lineage>
        <taxon>Eukaryota</taxon>
        <taxon>Metazoa</taxon>
        <taxon>Ecdysozoa</taxon>
        <taxon>Arthropoda</taxon>
        <taxon>Chelicerata</taxon>
        <taxon>Arachnida</taxon>
        <taxon>Acari</taxon>
        <taxon>Parasitiformes</taxon>
        <taxon>Mesostigmata</taxon>
        <taxon>Gamasina</taxon>
        <taxon>Dermanyssoidea</taxon>
        <taxon>Varroidae</taxon>
        <taxon>Varroa</taxon>
    </lineage>
</organism>
<dbReference type="PROSITE" id="PS50909">
    <property type="entry name" value="GAT"/>
    <property type="match status" value="1"/>
</dbReference>
<name>A0A7M7M330_VARDE</name>
<evidence type="ECO:0000313" key="10">
    <source>
        <dbReference type="EnsemblMetazoa" id="XP_022643977"/>
    </source>
</evidence>
<dbReference type="InterPro" id="IPR038425">
    <property type="entry name" value="GAT_sf"/>
</dbReference>
<evidence type="ECO:0000256" key="2">
    <source>
        <dbReference type="ARBA" id="ARBA00004412"/>
    </source>
</evidence>
<feature type="region of interest" description="Disordered" evidence="7">
    <location>
        <begin position="362"/>
        <end position="385"/>
    </location>
</feature>
<dbReference type="Gene3D" id="1.20.58.160">
    <property type="match status" value="1"/>
</dbReference>
<evidence type="ECO:0000256" key="7">
    <source>
        <dbReference type="SAM" id="MobiDB-lite"/>
    </source>
</evidence>
<dbReference type="Gene3D" id="1.25.40.90">
    <property type="match status" value="1"/>
</dbReference>